<evidence type="ECO:0000256" key="3">
    <source>
        <dbReference type="ARBA" id="ARBA00023002"/>
    </source>
</evidence>
<keyword evidence="1" id="KW-0285">Flavoprotein</keyword>
<comment type="caution">
    <text evidence="7">The sequence shown here is derived from an EMBL/GenBank/DDBJ whole genome shotgun (WGS) entry which is preliminary data.</text>
</comment>
<keyword evidence="4" id="KW-1015">Disulfide bond</keyword>
<reference evidence="7 8" key="1">
    <citation type="submission" date="2017-09" db="EMBL/GenBank/DDBJ databases">
        <title>Depth-based differentiation of microbial function through sediment-hosted aquifers and enrichment of novel symbionts in the deep terrestrial subsurface.</title>
        <authorList>
            <person name="Probst A.J."/>
            <person name="Ladd B."/>
            <person name="Jarett J.K."/>
            <person name="Geller-Mcgrath D.E."/>
            <person name="Sieber C.M."/>
            <person name="Emerson J.B."/>
            <person name="Anantharaman K."/>
            <person name="Thomas B.C."/>
            <person name="Malmstrom R."/>
            <person name="Stieglmeier M."/>
            <person name="Klingl A."/>
            <person name="Woyke T."/>
            <person name="Ryan C.M."/>
            <person name="Banfield J.F."/>
        </authorList>
    </citation>
    <scope>NUCLEOTIDE SEQUENCE [LARGE SCALE GENOMIC DNA]</scope>
    <source>
        <strain evidence="7">CG23_combo_of_CG06-09_8_20_14_all_39_17</strain>
    </source>
</reference>
<evidence type="ECO:0000313" key="8">
    <source>
        <dbReference type="Proteomes" id="UP000229976"/>
    </source>
</evidence>
<organism evidence="7 8">
    <name type="scientific">Candidatus Nealsonbacteria bacterium CG23_combo_of_CG06-09_8_20_14_all_39_17</name>
    <dbReference type="NCBI Taxonomy" id="1974722"/>
    <lineage>
        <taxon>Bacteria</taxon>
        <taxon>Candidatus Nealsoniibacteriota</taxon>
    </lineage>
</organism>
<dbReference type="InterPro" id="IPR008255">
    <property type="entry name" value="Pyr_nucl-diS_OxRdtase_2_AS"/>
</dbReference>
<dbReference type="PROSITE" id="PS00573">
    <property type="entry name" value="PYRIDINE_REDOX_2"/>
    <property type="match status" value="1"/>
</dbReference>
<keyword evidence="2" id="KW-0274">FAD</keyword>
<gene>
    <name evidence="7" type="ORF">COX37_03360</name>
</gene>
<evidence type="ECO:0000256" key="4">
    <source>
        <dbReference type="ARBA" id="ARBA00023157"/>
    </source>
</evidence>
<evidence type="ECO:0000256" key="1">
    <source>
        <dbReference type="ARBA" id="ARBA00022630"/>
    </source>
</evidence>
<evidence type="ECO:0000259" key="6">
    <source>
        <dbReference type="Pfam" id="PF07992"/>
    </source>
</evidence>
<dbReference type="InterPro" id="IPR023753">
    <property type="entry name" value="FAD/NAD-binding_dom"/>
</dbReference>
<proteinExistence type="predicted"/>
<dbReference type="AlphaFoldDB" id="A0A2G9YUZ4"/>
<accession>A0A2G9YUZ4</accession>
<keyword evidence="5" id="KW-0676">Redox-active center</keyword>
<evidence type="ECO:0000256" key="2">
    <source>
        <dbReference type="ARBA" id="ARBA00022827"/>
    </source>
</evidence>
<sequence length="306" mass="32998">MYDIIIIGGGPAGINAGIYAARYRLKTLLITENFGGQIVWKSVDIENYLGFGKISSPDLIKKFREHLKNFEVEIMEGDSVIGVSKGEAGFLVKTKSGKDFEGKTAIVASGASPRHLNVAGEKEFIGRGVSYCATCDAAMFKNKSVAVIGGGNAGFEAALALSKWADKIYILEFAPTMPADEANKSMAAETGKIELIAGVALKEIKGAQFVSSINYEDRVSKEIKSLNVEGVFIEIGHQPANVFVKDLVEFNEKSEIKVDDNFMSKTPGFFAAGDVNNTKYKQIIVAASEGAQAALSAYEYLRTYGK</sequence>
<dbReference type="PRINTS" id="PR00469">
    <property type="entry name" value="PNDRDTASEII"/>
</dbReference>
<dbReference type="PANTHER" id="PTHR48105">
    <property type="entry name" value="THIOREDOXIN REDUCTASE 1-RELATED-RELATED"/>
    <property type="match status" value="1"/>
</dbReference>
<dbReference type="PRINTS" id="PR00368">
    <property type="entry name" value="FADPNR"/>
</dbReference>
<protein>
    <submittedName>
        <fullName evidence="7">Thioredoxin-disulfide reductase</fullName>
    </submittedName>
</protein>
<dbReference type="InterPro" id="IPR036188">
    <property type="entry name" value="FAD/NAD-bd_sf"/>
</dbReference>
<name>A0A2G9YUZ4_9BACT</name>
<dbReference type="InterPro" id="IPR050097">
    <property type="entry name" value="Ferredoxin-NADP_redctase_2"/>
</dbReference>
<feature type="domain" description="FAD/NAD(P)-binding" evidence="6">
    <location>
        <begin position="2"/>
        <end position="290"/>
    </location>
</feature>
<dbReference type="EMBL" id="PCRO01000042">
    <property type="protein sequence ID" value="PIP22553.1"/>
    <property type="molecule type" value="Genomic_DNA"/>
</dbReference>
<dbReference type="Proteomes" id="UP000229976">
    <property type="component" value="Unassembled WGS sequence"/>
</dbReference>
<evidence type="ECO:0000313" key="7">
    <source>
        <dbReference type="EMBL" id="PIP22553.1"/>
    </source>
</evidence>
<dbReference type="Pfam" id="PF07992">
    <property type="entry name" value="Pyr_redox_2"/>
    <property type="match status" value="1"/>
</dbReference>
<dbReference type="GO" id="GO:0016668">
    <property type="term" value="F:oxidoreductase activity, acting on a sulfur group of donors, NAD(P) as acceptor"/>
    <property type="evidence" value="ECO:0007669"/>
    <property type="project" value="UniProtKB-ARBA"/>
</dbReference>
<dbReference type="SUPFAM" id="SSF51905">
    <property type="entry name" value="FAD/NAD(P)-binding domain"/>
    <property type="match status" value="1"/>
</dbReference>
<dbReference type="Gene3D" id="3.50.50.60">
    <property type="entry name" value="FAD/NAD(P)-binding domain"/>
    <property type="match status" value="2"/>
</dbReference>
<keyword evidence="3" id="KW-0560">Oxidoreductase</keyword>
<evidence type="ECO:0000256" key="5">
    <source>
        <dbReference type="ARBA" id="ARBA00023284"/>
    </source>
</evidence>